<feature type="transmembrane region" description="Helical" evidence="1">
    <location>
        <begin position="45"/>
        <end position="65"/>
    </location>
</feature>
<comment type="caution">
    <text evidence="2">The sequence shown here is derived from an EMBL/GenBank/DDBJ whole genome shotgun (WGS) entry which is preliminary data.</text>
</comment>
<gene>
    <name evidence="2" type="ORF">HK099_005750</name>
</gene>
<feature type="transmembrane region" description="Helical" evidence="1">
    <location>
        <begin position="77"/>
        <end position="100"/>
    </location>
</feature>
<dbReference type="AlphaFoldDB" id="A0AAD5XXD8"/>
<keyword evidence="1" id="KW-0472">Membrane</keyword>
<feature type="transmembrane region" description="Helical" evidence="1">
    <location>
        <begin position="194"/>
        <end position="216"/>
    </location>
</feature>
<evidence type="ECO:0000256" key="1">
    <source>
        <dbReference type="SAM" id="Phobius"/>
    </source>
</evidence>
<reference evidence="2" key="1">
    <citation type="submission" date="2020-05" db="EMBL/GenBank/DDBJ databases">
        <title>Phylogenomic resolution of chytrid fungi.</title>
        <authorList>
            <person name="Stajich J.E."/>
            <person name="Amses K."/>
            <person name="Simmons R."/>
            <person name="Seto K."/>
            <person name="Myers J."/>
            <person name="Bonds A."/>
            <person name="Quandt C.A."/>
            <person name="Barry K."/>
            <person name="Liu P."/>
            <person name="Grigoriev I."/>
            <person name="Longcore J.E."/>
            <person name="James T.Y."/>
        </authorList>
    </citation>
    <scope>NUCLEOTIDE SEQUENCE</scope>
    <source>
        <strain evidence="2">JEL0476</strain>
    </source>
</reference>
<proteinExistence type="predicted"/>
<organism evidence="2 3">
    <name type="scientific">Clydaea vesicula</name>
    <dbReference type="NCBI Taxonomy" id="447962"/>
    <lineage>
        <taxon>Eukaryota</taxon>
        <taxon>Fungi</taxon>
        <taxon>Fungi incertae sedis</taxon>
        <taxon>Chytridiomycota</taxon>
        <taxon>Chytridiomycota incertae sedis</taxon>
        <taxon>Chytridiomycetes</taxon>
        <taxon>Lobulomycetales</taxon>
        <taxon>Lobulomycetaceae</taxon>
        <taxon>Clydaea</taxon>
    </lineage>
</organism>
<evidence type="ECO:0000313" key="2">
    <source>
        <dbReference type="EMBL" id="KAJ3216719.1"/>
    </source>
</evidence>
<feature type="transmembrane region" description="Helical" evidence="1">
    <location>
        <begin position="12"/>
        <end position="33"/>
    </location>
</feature>
<dbReference type="Proteomes" id="UP001211065">
    <property type="component" value="Unassembled WGS sequence"/>
</dbReference>
<accession>A0AAD5XXD8</accession>
<name>A0AAD5XXD8_9FUNG</name>
<dbReference type="EMBL" id="JADGJW010000463">
    <property type="protein sequence ID" value="KAJ3216719.1"/>
    <property type="molecule type" value="Genomic_DNA"/>
</dbReference>
<protein>
    <submittedName>
        <fullName evidence="2">Uncharacterized protein</fullName>
    </submittedName>
</protein>
<sequence>MTGALAQEIDLSTFSSCLLVVVTYITVENLIVFFKLFKRVTGLSVLALTMLMSAHVNCVSVWVAINKPPSNDPTSTVGIIYNMWVGIIWIIMVVTSFWFFKNRFAMLNVKGKLQAKILNLLFLVMILVVLYTIPVFMLYTLGLRSESDSKWDEISEVMLCYLCETVLGVTFLIELHKQSGNNLAKKTALHIKKSVYLMLVLDLFAPVVLFTMGPFFCYQTKTFSYGIKARLEMQMYDQIKTLVENRETLVSASDHSSVESYDNNRKVNKKDAGFTCKNCGSIQNDRGVIIEKSAYSEKVKTIERTGEGKKKKKTK</sequence>
<evidence type="ECO:0000313" key="3">
    <source>
        <dbReference type="Proteomes" id="UP001211065"/>
    </source>
</evidence>
<keyword evidence="3" id="KW-1185">Reference proteome</keyword>
<feature type="transmembrane region" description="Helical" evidence="1">
    <location>
        <begin position="154"/>
        <end position="173"/>
    </location>
</feature>
<keyword evidence="1" id="KW-1133">Transmembrane helix</keyword>
<feature type="transmembrane region" description="Helical" evidence="1">
    <location>
        <begin position="120"/>
        <end position="142"/>
    </location>
</feature>
<keyword evidence="1" id="KW-0812">Transmembrane</keyword>